<keyword evidence="3" id="KW-1133">Transmembrane helix</keyword>
<sequence>MQRSESVTEVAAAPANESFRLEFESGPRWNGEPESEHLLPPADGGKEAWSFLGAAFVIEIMVWGFPWSYGIFQDYYSTSGPFSGATGIPVIGTSAMGILYMASPLTFACLIRWPQYKRTIMRCGIIFMCASLALSSICSTVLQLIVTQGILYGIGGALAYSPVVTFVDEWFVRKKGLAFGIMWAGTGLGGVVVPLLLQWLLNRHGYQAALRAWTIILFVVTLPLTLFLKPRIPVPAITSARITFTFLSNKPFWILQLGNVMQGLGFFVPSIYLPTYTKALGFDDTMSALPIILINVAAVIGSITMGTIVDRVHVTTAILISTIGAMFSIFLIWGFSTSLPPLLIFCFMYGLFAGSFTNTWPGIMRTVQRSTGQMENPMVYSFLSLGRGVGNVVSGPVSEALIKAGKVGGVGLYGTQYGSLVIWTGVSAALGGVSIIGRRVGWL</sequence>
<evidence type="ECO:0000313" key="5">
    <source>
        <dbReference type="EMBL" id="USP73236.1"/>
    </source>
</evidence>
<reference evidence="5" key="1">
    <citation type="submission" date="2021-12" db="EMBL/GenBank/DDBJ databases">
        <title>Curvularia clavata genome.</title>
        <authorList>
            <person name="Cao Y."/>
        </authorList>
    </citation>
    <scope>NUCLEOTIDE SEQUENCE</scope>
    <source>
        <strain evidence="5">Yc1106</strain>
    </source>
</reference>
<feature type="transmembrane region" description="Helical" evidence="3">
    <location>
        <begin position="316"/>
        <end position="336"/>
    </location>
</feature>
<feature type="transmembrane region" description="Helical" evidence="3">
    <location>
        <begin position="123"/>
        <end position="144"/>
    </location>
</feature>
<dbReference type="Proteomes" id="UP001056012">
    <property type="component" value="Chromosome 1"/>
</dbReference>
<dbReference type="GO" id="GO:0022857">
    <property type="term" value="F:transmembrane transporter activity"/>
    <property type="evidence" value="ECO:0007669"/>
    <property type="project" value="InterPro"/>
</dbReference>
<dbReference type="InterPro" id="IPR020846">
    <property type="entry name" value="MFS_dom"/>
</dbReference>
<evidence type="ECO:0000313" key="6">
    <source>
        <dbReference type="Proteomes" id="UP001056012"/>
    </source>
</evidence>
<dbReference type="InterPro" id="IPR036259">
    <property type="entry name" value="MFS_trans_sf"/>
</dbReference>
<dbReference type="PANTHER" id="PTHR11360">
    <property type="entry name" value="MONOCARBOXYLATE TRANSPORTER"/>
    <property type="match status" value="1"/>
</dbReference>
<feature type="transmembrane region" description="Helical" evidence="3">
    <location>
        <begin position="48"/>
        <end position="67"/>
    </location>
</feature>
<feature type="transmembrane region" description="Helical" evidence="3">
    <location>
        <begin position="342"/>
        <end position="360"/>
    </location>
</feature>
<dbReference type="InterPro" id="IPR050327">
    <property type="entry name" value="Proton-linked_MCT"/>
</dbReference>
<keyword evidence="6" id="KW-1185">Reference proteome</keyword>
<organism evidence="5 6">
    <name type="scientific">Curvularia clavata</name>
    <dbReference type="NCBI Taxonomy" id="95742"/>
    <lineage>
        <taxon>Eukaryota</taxon>
        <taxon>Fungi</taxon>
        <taxon>Dikarya</taxon>
        <taxon>Ascomycota</taxon>
        <taxon>Pezizomycotina</taxon>
        <taxon>Dothideomycetes</taxon>
        <taxon>Pleosporomycetidae</taxon>
        <taxon>Pleosporales</taxon>
        <taxon>Pleosporineae</taxon>
        <taxon>Pleosporaceae</taxon>
        <taxon>Curvularia</taxon>
    </lineage>
</organism>
<dbReference type="Pfam" id="PF07690">
    <property type="entry name" value="MFS_1"/>
    <property type="match status" value="1"/>
</dbReference>
<comment type="subcellular location">
    <subcellularLocation>
        <location evidence="1">Membrane</location>
        <topology evidence="1">Multi-pass membrane protein</topology>
    </subcellularLocation>
</comment>
<dbReference type="Gene3D" id="1.20.1250.20">
    <property type="entry name" value="MFS general substrate transporter like domains"/>
    <property type="match status" value="2"/>
</dbReference>
<feature type="transmembrane region" description="Helical" evidence="3">
    <location>
        <begin position="212"/>
        <end position="232"/>
    </location>
</feature>
<accession>A0A9Q9DPE5</accession>
<dbReference type="AlphaFoldDB" id="A0A9Q9DPE5"/>
<gene>
    <name evidence="5" type="ORF">yc1106_00510</name>
</gene>
<dbReference type="VEuPathDB" id="FungiDB:yc1106_00510"/>
<dbReference type="SUPFAM" id="SSF103473">
    <property type="entry name" value="MFS general substrate transporter"/>
    <property type="match status" value="1"/>
</dbReference>
<proteinExistence type="inferred from homology"/>
<feature type="transmembrane region" description="Helical" evidence="3">
    <location>
        <begin position="252"/>
        <end position="273"/>
    </location>
</feature>
<evidence type="ECO:0000256" key="1">
    <source>
        <dbReference type="ARBA" id="ARBA00004141"/>
    </source>
</evidence>
<dbReference type="EMBL" id="CP089274">
    <property type="protein sequence ID" value="USP73236.1"/>
    <property type="molecule type" value="Genomic_DNA"/>
</dbReference>
<dbReference type="PROSITE" id="PS50850">
    <property type="entry name" value="MFS"/>
    <property type="match status" value="1"/>
</dbReference>
<dbReference type="OrthoDB" id="2213137at2759"/>
<feature type="domain" description="Major facilitator superfamily (MFS) profile" evidence="4">
    <location>
        <begin position="251"/>
        <end position="443"/>
    </location>
</feature>
<dbReference type="GO" id="GO:0016020">
    <property type="term" value="C:membrane"/>
    <property type="evidence" value="ECO:0007669"/>
    <property type="project" value="UniProtKB-SubCell"/>
</dbReference>
<evidence type="ECO:0000256" key="2">
    <source>
        <dbReference type="ARBA" id="ARBA00006727"/>
    </source>
</evidence>
<feature type="transmembrane region" description="Helical" evidence="3">
    <location>
        <begin position="87"/>
        <end position="111"/>
    </location>
</feature>
<evidence type="ECO:0000259" key="4">
    <source>
        <dbReference type="PROSITE" id="PS50850"/>
    </source>
</evidence>
<keyword evidence="3" id="KW-0812">Transmembrane</keyword>
<protein>
    <submittedName>
        <fullName evidence="5">MFS general substrate transporter</fullName>
    </submittedName>
</protein>
<feature type="transmembrane region" description="Helical" evidence="3">
    <location>
        <begin position="179"/>
        <end position="200"/>
    </location>
</feature>
<dbReference type="PANTHER" id="PTHR11360:SF287">
    <property type="entry name" value="MFS MONOCARBOXYLATE TRANSPORTER"/>
    <property type="match status" value="1"/>
</dbReference>
<comment type="similarity">
    <text evidence="2">Belongs to the major facilitator superfamily. Monocarboxylate porter (TC 2.A.1.13) family.</text>
</comment>
<keyword evidence="3" id="KW-0472">Membrane</keyword>
<evidence type="ECO:0000256" key="3">
    <source>
        <dbReference type="SAM" id="Phobius"/>
    </source>
</evidence>
<name>A0A9Q9DPE5_CURCL</name>
<dbReference type="InterPro" id="IPR011701">
    <property type="entry name" value="MFS"/>
</dbReference>
<feature type="transmembrane region" description="Helical" evidence="3">
    <location>
        <begin position="285"/>
        <end position="309"/>
    </location>
</feature>